<evidence type="ECO:0000313" key="7">
    <source>
        <dbReference type="EnsemblMetazoa" id="SMAR004456-PA"/>
    </source>
</evidence>
<dbReference type="STRING" id="126957.T1ITK6"/>
<dbReference type="PRINTS" id="PR00153">
    <property type="entry name" value="CSAPPISMRASE"/>
</dbReference>
<evidence type="ECO:0000256" key="4">
    <source>
        <dbReference type="ARBA" id="ARBA00035146"/>
    </source>
</evidence>
<dbReference type="PROSITE" id="PS50072">
    <property type="entry name" value="CSA_PPIASE_2"/>
    <property type="match status" value="1"/>
</dbReference>
<dbReference type="InterPro" id="IPR002130">
    <property type="entry name" value="Cyclophilin-type_PPIase_dom"/>
</dbReference>
<dbReference type="PhylomeDB" id="T1ITK6"/>
<keyword evidence="2" id="KW-0689">Ribosomal protein</keyword>
<reference evidence="8" key="1">
    <citation type="submission" date="2011-05" db="EMBL/GenBank/DDBJ databases">
        <authorList>
            <person name="Richards S.R."/>
            <person name="Qu J."/>
            <person name="Jiang H."/>
            <person name="Jhangiani S.N."/>
            <person name="Agravi P."/>
            <person name="Goodspeed R."/>
            <person name="Gross S."/>
            <person name="Mandapat C."/>
            <person name="Jackson L."/>
            <person name="Mathew T."/>
            <person name="Pu L."/>
            <person name="Thornton R."/>
            <person name="Saada N."/>
            <person name="Wilczek-Boney K.B."/>
            <person name="Lee S."/>
            <person name="Kovar C."/>
            <person name="Wu Y."/>
            <person name="Scherer S.E."/>
            <person name="Worley K.C."/>
            <person name="Muzny D.M."/>
            <person name="Gibbs R."/>
        </authorList>
    </citation>
    <scope>NUCLEOTIDE SEQUENCE</scope>
    <source>
        <strain evidence="8">Brora</strain>
    </source>
</reference>
<dbReference type="GO" id="GO:0006412">
    <property type="term" value="P:translation"/>
    <property type="evidence" value="ECO:0007669"/>
    <property type="project" value="InterPro"/>
</dbReference>
<dbReference type="Pfam" id="PF00160">
    <property type="entry name" value="Pro_isomerase"/>
    <property type="match status" value="1"/>
</dbReference>
<sequence>MDKAKLARVTKILGRTGSQGQCTQINKKRMTIIMSEKITIHVFGLLTSIKFYKLQHLANRYKKKCSHIDVISDVYFENEWEEFVNCQKRNVCGEAWSFNDSVMTFANGVFIGGYNDFIIWYETNVKEVFYPEMFLHDATKEMKSRIQTRKHLFVYLYLKSNTLDGTVIFELFTDILPHTCRNFIRLCSGDAGKTTDGVKLHYKGSPIHRIVPSGWLQGGDIVKGAGNAGSSIYGPLFADEGFTVSHDRFGVLGMANKGPHSNGSQFYITLAPQLWMNGKMVAFGYLISGRNVLKRIEKMKTVNERPMQSVSVVDCGVYSMDDIVMTDLTEDDLVLYHSKGSEPPDVPVTVKLPVQFSKCVDDVMALQKK</sequence>
<dbReference type="GO" id="GO:0003735">
    <property type="term" value="F:structural constituent of ribosome"/>
    <property type="evidence" value="ECO:0007669"/>
    <property type="project" value="InterPro"/>
</dbReference>
<dbReference type="SUPFAM" id="SSF50249">
    <property type="entry name" value="Nucleic acid-binding proteins"/>
    <property type="match status" value="1"/>
</dbReference>
<dbReference type="FunFam" id="2.40.100.10:FF:000048">
    <property type="entry name" value="Peptidyl-prolyl cis-trans isomerase"/>
    <property type="match status" value="1"/>
</dbReference>
<comment type="similarity">
    <text evidence="1">Belongs to the eukaryotic ribosomal protein eS28 family.</text>
</comment>
<reference evidence="7" key="2">
    <citation type="submission" date="2015-02" db="UniProtKB">
        <authorList>
            <consortium name="EnsemblMetazoa"/>
        </authorList>
    </citation>
    <scope>IDENTIFICATION</scope>
</reference>
<protein>
    <recommendedName>
        <fullName evidence="4">Small ribosomal subunit protein eS28</fullName>
    </recommendedName>
    <alternativeName>
        <fullName evidence="5">40S ribosomal protein S28</fullName>
    </alternativeName>
</protein>
<evidence type="ECO:0000256" key="1">
    <source>
        <dbReference type="ARBA" id="ARBA00005943"/>
    </source>
</evidence>
<dbReference type="InterPro" id="IPR029000">
    <property type="entry name" value="Cyclophilin-like_dom_sf"/>
</dbReference>
<dbReference type="PANTHER" id="PTHR11071">
    <property type="entry name" value="PEPTIDYL-PROLYL CIS-TRANS ISOMERASE"/>
    <property type="match status" value="1"/>
</dbReference>
<dbReference type="InterPro" id="IPR012340">
    <property type="entry name" value="NA-bd_OB-fold"/>
</dbReference>
<dbReference type="GO" id="GO:0003755">
    <property type="term" value="F:peptidyl-prolyl cis-trans isomerase activity"/>
    <property type="evidence" value="ECO:0007669"/>
    <property type="project" value="InterPro"/>
</dbReference>
<dbReference type="eggNOG" id="KOG0546">
    <property type="taxonomic scope" value="Eukaryota"/>
</dbReference>
<dbReference type="InterPro" id="IPR000289">
    <property type="entry name" value="Ribosomal_eS28"/>
</dbReference>
<dbReference type="EnsemblMetazoa" id="SMAR004456-RA">
    <property type="protein sequence ID" value="SMAR004456-PA"/>
    <property type="gene ID" value="SMAR004456"/>
</dbReference>
<dbReference type="Pfam" id="PF01200">
    <property type="entry name" value="Ribosomal_S28e"/>
    <property type="match status" value="1"/>
</dbReference>
<keyword evidence="8" id="KW-1185">Reference proteome</keyword>
<evidence type="ECO:0000259" key="6">
    <source>
        <dbReference type="PROSITE" id="PS50072"/>
    </source>
</evidence>
<feature type="domain" description="PPIase cyclophilin-type" evidence="6">
    <location>
        <begin position="165"/>
        <end position="317"/>
    </location>
</feature>
<evidence type="ECO:0000256" key="2">
    <source>
        <dbReference type="ARBA" id="ARBA00022980"/>
    </source>
</evidence>
<dbReference type="AlphaFoldDB" id="T1ITK6"/>
<dbReference type="GO" id="GO:1990904">
    <property type="term" value="C:ribonucleoprotein complex"/>
    <property type="evidence" value="ECO:0007669"/>
    <property type="project" value="UniProtKB-KW"/>
</dbReference>
<dbReference type="Gene3D" id="2.40.50.140">
    <property type="entry name" value="Nucleic acid-binding proteins"/>
    <property type="match status" value="1"/>
</dbReference>
<name>T1ITK6_STRMM</name>
<dbReference type="Gene3D" id="2.40.100.10">
    <property type="entry name" value="Cyclophilin-like"/>
    <property type="match status" value="1"/>
</dbReference>
<evidence type="ECO:0000313" key="8">
    <source>
        <dbReference type="Proteomes" id="UP000014500"/>
    </source>
</evidence>
<dbReference type="GO" id="GO:0005840">
    <property type="term" value="C:ribosome"/>
    <property type="evidence" value="ECO:0007669"/>
    <property type="project" value="UniProtKB-KW"/>
</dbReference>
<organism evidence="7 8">
    <name type="scientific">Strigamia maritima</name>
    <name type="common">European centipede</name>
    <name type="synonym">Geophilus maritimus</name>
    <dbReference type="NCBI Taxonomy" id="126957"/>
    <lineage>
        <taxon>Eukaryota</taxon>
        <taxon>Metazoa</taxon>
        <taxon>Ecdysozoa</taxon>
        <taxon>Arthropoda</taxon>
        <taxon>Myriapoda</taxon>
        <taxon>Chilopoda</taxon>
        <taxon>Pleurostigmophora</taxon>
        <taxon>Geophilomorpha</taxon>
        <taxon>Linotaeniidae</taxon>
        <taxon>Strigamia</taxon>
    </lineage>
</organism>
<dbReference type="HOGENOM" id="CLU_058893_1_0_1"/>
<dbReference type="PANTHER" id="PTHR11071:SF561">
    <property type="entry name" value="PEPTIDYL-PROLYL CIS-TRANS ISOMERASE D-RELATED"/>
    <property type="match status" value="1"/>
</dbReference>
<accession>T1ITK6</accession>
<evidence type="ECO:0000256" key="5">
    <source>
        <dbReference type="ARBA" id="ARBA00035453"/>
    </source>
</evidence>
<dbReference type="Proteomes" id="UP000014500">
    <property type="component" value="Unassembled WGS sequence"/>
</dbReference>
<dbReference type="SUPFAM" id="SSF50891">
    <property type="entry name" value="Cyclophilin-like"/>
    <property type="match status" value="1"/>
</dbReference>
<dbReference type="OMA" id="FENEWEE"/>
<proteinExistence type="inferred from homology"/>
<dbReference type="EMBL" id="JH431487">
    <property type="status" value="NOT_ANNOTATED_CDS"/>
    <property type="molecule type" value="Genomic_DNA"/>
</dbReference>
<evidence type="ECO:0000256" key="3">
    <source>
        <dbReference type="ARBA" id="ARBA00023274"/>
    </source>
</evidence>
<keyword evidence="3" id="KW-0687">Ribonucleoprotein</keyword>
<dbReference type="GO" id="GO:0005737">
    <property type="term" value="C:cytoplasm"/>
    <property type="evidence" value="ECO:0007669"/>
    <property type="project" value="TreeGrafter"/>
</dbReference>